<accession>G2DWG5</accession>
<keyword evidence="3" id="KW-0732">Signal</keyword>
<reference evidence="5 6" key="1">
    <citation type="submission" date="2011-06" db="EMBL/GenBank/DDBJ databases">
        <title>The draft genome of Thiorhodococcus drewsii AZ1.</title>
        <authorList>
            <consortium name="US DOE Joint Genome Institute (JGI-PGF)"/>
            <person name="Lucas S."/>
            <person name="Han J."/>
            <person name="Lapidus A."/>
            <person name="Cheng J.-F."/>
            <person name="Goodwin L."/>
            <person name="Pitluck S."/>
            <person name="Peters L."/>
            <person name="Land M.L."/>
            <person name="Hauser L."/>
            <person name="Vogl K."/>
            <person name="Liu Z."/>
            <person name="Imhoff J."/>
            <person name="Thiel V."/>
            <person name="Frigaard N.-U."/>
            <person name="Bryant D.A."/>
            <person name="Woyke T.J."/>
        </authorList>
    </citation>
    <scope>NUCLEOTIDE SEQUENCE [LARGE SCALE GENOMIC DNA]</scope>
    <source>
        <strain evidence="5 6">AZ1</strain>
    </source>
</reference>
<gene>
    <name evidence="5" type="ORF">ThidrDRAFT_0354</name>
</gene>
<feature type="domain" description="DUF4124" evidence="4">
    <location>
        <begin position="22"/>
        <end position="59"/>
    </location>
</feature>
<evidence type="ECO:0000256" key="3">
    <source>
        <dbReference type="SAM" id="SignalP"/>
    </source>
</evidence>
<sequence>MSAFWTIGLVFMLLASAGVGAGVGAGEALYRWTDDQGQVHFSDRVPEMEGRPVQTLPMPETGTFAAPGDDRYSVMNQSRRMRAERQARETARRRAYLAELEERRRLAEIAAAEARAKQYEAEAERAREPVYVLPWGWRSGHHHHRRPPPPVPQARPQPPPSQMSLRRPGRSLKPVAPAEERR</sequence>
<keyword evidence="5" id="KW-0472">Membrane</keyword>
<keyword evidence="5" id="KW-0812">Transmembrane</keyword>
<comment type="caution">
    <text evidence="5">The sequence shown here is derived from an EMBL/GenBank/DDBJ whole genome shotgun (WGS) entry which is preliminary data.</text>
</comment>
<evidence type="ECO:0000256" key="2">
    <source>
        <dbReference type="SAM" id="MobiDB-lite"/>
    </source>
</evidence>
<feature type="signal peptide" evidence="3">
    <location>
        <begin position="1"/>
        <end position="21"/>
    </location>
</feature>
<protein>
    <submittedName>
        <fullName evidence="5">Putative proline-rich transmembrane protein</fullName>
    </submittedName>
</protein>
<keyword evidence="6" id="KW-1185">Reference proteome</keyword>
<evidence type="ECO:0000259" key="4">
    <source>
        <dbReference type="Pfam" id="PF13511"/>
    </source>
</evidence>
<dbReference type="RefSeq" id="WP_007039070.1">
    <property type="nucleotide sequence ID" value="NZ_AFWT01000002.1"/>
</dbReference>
<feature type="region of interest" description="Disordered" evidence="2">
    <location>
        <begin position="137"/>
        <end position="182"/>
    </location>
</feature>
<feature type="compositionally biased region" description="Pro residues" evidence="2">
    <location>
        <begin position="148"/>
        <end position="161"/>
    </location>
</feature>
<evidence type="ECO:0000313" key="6">
    <source>
        <dbReference type="Proteomes" id="UP000004200"/>
    </source>
</evidence>
<keyword evidence="1" id="KW-0175">Coiled coil</keyword>
<name>G2DWG5_9GAMM</name>
<proteinExistence type="predicted"/>
<dbReference type="OrthoDB" id="7062774at2"/>
<feature type="chain" id="PRO_5003428740" evidence="3">
    <location>
        <begin position="22"/>
        <end position="182"/>
    </location>
</feature>
<dbReference type="InterPro" id="IPR025392">
    <property type="entry name" value="DUF4124"/>
</dbReference>
<dbReference type="AlphaFoldDB" id="G2DWG5"/>
<evidence type="ECO:0000256" key="1">
    <source>
        <dbReference type="SAM" id="Coils"/>
    </source>
</evidence>
<dbReference type="STRING" id="765913.ThidrDRAFT_0354"/>
<dbReference type="Proteomes" id="UP000004200">
    <property type="component" value="Unassembled WGS sequence"/>
</dbReference>
<dbReference type="Pfam" id="PF13511">
    <property type="entry name" value="DUF4124"/>
    <property type="match status" value="1"/>
</dbReference>
<dbReference type="EMBL" id="AFWT01000002">
    <property type="protein sequence ID" value="EGV33665.1"/>
    <property type="molecule type" value="Genomic_DNA"/>
</dbReference>
<feature type="coiled-coil region" evidence="1">
    <location>
        <begin position="97"/>
        <end position="129"/>
    </location>
</feature>
<evidence type="ECO:0000313" key="5">
    <source>
        <dbReference type="EMBL" id="EGV33665.1"/>
    </source>
</evidence>
<organism evidence="5 6">
    <name type="scientific">Thiorhodococcus drewsii AZ1</name>
    <dbReference type="NCBI Taxonomy" id="765913"/>
    <lineage>
        <taxon>Bacteria</taxon>
        <taxon>Pseudomonadati</taxon>
        <taxon>Pseudomonadota</taxon>
        <taxon>Gammaproteobacteria</taxon>
        <taxon>Chromatiales</taxon>
        <taxon>Chromatiaceae</taxon>
        <taxon>Thiorhodococcus</taxon>
    </lineage>
</organism>